<dbReference type="RefSeq" id="WP_155447850.1">
    <property type="nucleotide sequence ID" value="NZ_JAOQNR010000020.1"/>
</dbReference>
<organism evidence="2 3">
    <name type="scientific">Rhodoblastus acidophilus</name>
    <name type="common">Rhodopseudomonas acidophila</name>
    <dbReference type="NCBI Taxonomy" id="1074"/>
    <lineage>
        <taxon>Bacteria</taxon>
        <taxon>Pseudomonadati</taxon>
        <taxon>Pseudomonadota</taxon>
        <taxon>Alphaproteobacteria</taxon>
        <taxon>Hyphomicrobiales</taxon>
        <taxon>Rhodoblastaceae</taxon>
        <taxon>Rhodoblastus</taxon>
    </lineage>
</organism>
<proteinExistence type="predicted"/>
<evidence type="ECO:0000313" key="2">
    <source>
        <dbReference type="EMBL" id="MTV33170.1"/>
    </source>
</evidence>
<keyword evidence="1" id="KW-0732">Signal</keyword>
<comment type="caution">
    <text evidence="2">The sequence shown here is derived from an EMBL/GenBank/DDBJ whole genome shotgun (WGS) entry which is preliminary data.</text>
</comment>
<dbReference type="Proteomes" id="UP000439113">
    <property type="component" value="Unassembled WGS sequence"/>
</dbReference>
<evidence type="ECO:0000256" key="1">
    <source>
        <dbReference type="SAM" id="SignalP"/>
    </source>
</evidence>
<evidence type="ECO:0000313" key="3">
    <source>
        <dbReference type="Proteomes" id="UP000439113"/>
    </source>
</evidence>
<name>A0A6N8DRH5_RHOAC</name>
<reference evidence="2 3" key="1">
    <citation type="submission" date="2019-11" db="EMBL/GenBank/DDBJ databases">
        <title>Whole-genome sequence of a Rhodoblastus acidophilus DSM 142.</title>
        <authorList>
            <person name="Kyndt J.A."/>
            <person name="Meyer T.E."/>
        </authorList>
    </citation>
    <scope>NUCLEOTIDE SEQUENCE [LARGE SCALE GENOMIC DNA]</scope>
    <source>
        <strain evidence="2 3">DSM 142</strain>
    </source>
</reference>
<sequence length="81" mass="8590">MRKRFLAVSAAGLCALAAIAAANAQTPPPRHGKIQLPANVMTSDDWLDDGNVVPEGYGENYVRAVEAPADVQVGADLDQNW</sequence>
<accession>A0A6N8DRH5</accession>
<dbReference type="EMBL" id="WNKS01000028">
    <property type="protein sequence ID" value="MTV33170.1"/>
    <property type="molecule type" value="Genomic_DNA"/>
</dbReference>
<feature type="signal peptide" evidence="1">
    <location>
        <begin position="1"/>
        <end position="24"/>
    </location>
</feature>
<evidence type="ECO:0008006" key="4">
    <source>
        <dbReference type="Google" id="ProtNLM"/>
    </source>
</evidence>
<dbReference type="AlphaFoldDB" id="A0A6N8DRH5"/>
<protein>
    <recommendedName>
        <fullName evidence="4">1,3-beta-glucanase</fullName>
    </recommendedName>
</protein>
<feature type="chain" id="PRO_5026780245" description="1,3-beta-glucanase" evidence="1">
    <location>
        <begin position="25"/>
        <end position="81"/>
    </location>
</feature>
<gene>
    <name evidence="2" type="ORF">GJ654_19500</name>
</gene>